<name>A0A930BVK0_9RHOO</name>
<evidence type="ECO:0000256" key="1">
    <source>
        <dbReference type="SAM" id="Phobius"/>
    </source>
</evidence>
<dbReference type="AlphaFoldDB" id="A0A930BVK0"/>
<evidence type="ECO:0000313" key="4">
    <source>
        <dbReference type="Proteomes" id="UP000718593"/>
    </source>
</evidence>
<feature type="transmembrane region" description="Helical" evidence="1">
    <location>
        <begin position="18"/>
        <end position="38"/>
    </location>
</feature>
<dbReference type="InterPro" id="IPR054327">
    <property type="entry name" value="His-kinase-like_sensor"/>
</dbReference>
<dbReference type="EMBL" id="JABZMI010000329">
    <property type="protein sequence ID" value="MBF1166011.1"/>
    <property type="molecule type" value="Genomic_DNA"/>
</dbReference>
<keyword evidence="1" id="KW-0472">Membrane</keyword>
<dbReference type="CDD" id="cd12914">
    <property type="entry name" value="PDC1_DGC_like"/>
    <property type="match status" value="1"/>
</dbReference>
<protein>
    <recommendedName>
        <fullName evidence="2">Histidine kinase-like sensor domain-containing protein</fullName>
    </recommendedName>
</protein>
<organism evidence="3 4">
    <name type="scientific">Dechloromonas agitata</name>
    <dbReference type="NCBI Taxonomy" id="73030"/>
    <lineage>
        <taxon>Bacteria</taxon>
        <taxon>Pseudomonadati</taxon>
        <taxon>Pseudomonadota</taxon>
        <taxon>Betaproteobacteria</taxon>
        <taxon>Rhodocyclales</taxon>
        <taxon>Azonexaceae</taxon>
        <taxon>Dechloromonas</taxon>
    </lineage>
</organism>
<dbReference type="Gene3D" id="3.30.450.20">
    <property type="entry name" value="PAS domain"/>
    <property type="match status" value="2"/>
</dbReference>
<sequence>MSLTRSTVASVENSTARIYILIFVTFSLLLAILVGYFLHQTYQQTVLDVETSSFNESQILSARTDTLLRHIESTCIHVADHFVAELRAGQKLAPLPDPISRALTALTKKFPEILQTQVFDADGDLIYSSLENPRRVSVADREHFLEAKSQRDSSIRFTNVLVLKNTGASSVLAYRAILGPSGEFLGLVTSAIDLAYFAKLFSELAVGDSGMVSIRRSDDSRLIVRWPIVEDEINKTAENTPPYHLIQEGKTEGVIRYIGKSDGVDRIFAFHQVPEFPFYVLVGRGVDEQFAAWRKSALLLVSLTITALALLWWTLSRLIKSDKRERDTRQFLSNT</sequence>
<reference evidence="3" key="1">
    <citation type="submission" date="2020-04" db="EMBL/GenBank/DDBJ databases">
        <title>Deep metagenomics examines the oral microbiome during advanced dental caries in children, revealing novel taxa and co-occurrences with host molecules.</title>
        <authorList>
            <person name="Baker J.L."/>
            <person name="Morton J.T."/>
            <person name="Dinis M."/>
            <person name="Alvarez R."/>
            <person name="Tran N.C."/>
            <person name="Knight R."/>
            <person name="Edlund A."/>
        </authorList>
    </citation>
    <scope>NUCLEOTIDE SEQUENCE</scope>
    <source>
        <strain evidence="3">JCVI_32_bin.24</strain>
    </source>
</reference>
<accession>A0A930BVK0</accession>
<feature type="domain" description="Histidine kinase-like sensor" evidence="2">
    <location>
        <begin position="196"/>
        <end position="281"/>
    </location>
</feature>
<comment type="caution">
    <text evidence="3">The sequence shown here is derived from an EMBL/GenBank/DDBJ whole genome shotgun (WGS) entry which is preliminary data.</text>
</comment>
<keyword evidence="1" id="KW-1133">Transmembrane helix</keyword>
<dbReference type="CDD" id="cd12915">
    <property type="entry name" value="PDC2_DGC_like"/>
    <property type="match status" value="1"/>
</dbReference>
<feature type="transmembrane region" description="Helical" evidence="1">
    <location>
        <begin position="297"/>
        <end position="315"/>
    </location>
</feature>
<proteinExistence type="predicted"/>
<evidence type="ECO:0000313" key="3">
    <source>
        <dbReference type="EMBL" id="MBF1166011.1"/>
    </source>
</evidence>
<dbReference type="Proteomes" id="UP000718593">
    <property type="component" value="Unassembled WGS sequence"/>
</dbReference>
<keyword evidence="1" id="KW-0812">Transmembrane</keyword>
<gene>
    <name evidence="3" type="ORF">HXL68_13345</name>
</gene>
<feature type="non-terminal residue" evidence="3">
    <location>
        <position position="335"/>
    </location>
</feature>
<dbReference type="Pfam" id="PF22588">
    <property type="entry name" value="dCache_1_like"/>
    <property type="match status" value="1"/>
</dbReference>
<evidence type="ECO:0000259" key="2">
    <source>
        <dbReference type="Pfam" id="PF22588"/>
    </source>
</evidence>